<sequence>MNFVRPTSLALLSIVLAAPLAAAPASVDELAAARALFEAHKDAEAQSAYAALTEKDSGNPEPLRCLGYLALRRNDGDAAVRWFEKAVGLAPTHAETHRALGDAFGTKAQQAGVLSKFGLAKKCLASYQRAARLDPADARTHQCLFEYYRQAPAIAGGGTDKAAAEAAILKQLDPARGALAYATLYQAEKKFTEALAEYDAYLKTAPDDFYVNYLVGKLCDTNGVAAERGLAALRHCLELPQLTPPAAPKHQHAHWRIGNLSKRQGNLAAARAAYEASLKIDPGFEPAASALKSLPSVVAQAN</sequence>
<dbReference type="eggNOG" id="COG0457">
    <property type="taxonomic scope" value="Bacteria"/>
</dbReference>
<dbReference type="InterPro" id="IPR011990">
    <property type="entry name" value="TPR-like_helical_dom_sf"/>
</dbReference>
<keyword evidence="1" id="KW-0677">Repeat</keyword>
<dbReference type="Gene3D" id="1.25.40.10">
    <property type="entry name" value="Tetratricopeptide repeat domain"/>
    <property type="match status" value="2"/>
</dbReference>
<feature type="chain" id="PRO_5002775014" evidence="4">
    <location>
        <begin position="23"/>
        <end position="302"/>
    </location>
</feature>
<dbReference type="OrthoDB" id="192575at2"/>
<keyword evidence="4" id="KW-0732">Signal</keyword>
<feature type="signal peptide" evidence="4">
    <location>
        <begin position="1"/>
        <end position="22"/>
    </location>
</feature>
<dbReference type="SUPFAM" id="SSF48452">
    <property type="entry name" value="TPR-like"/>
    <property type="match status" value="1"/>
</dbReference>
<accession>B1ZXW3</accession>
<dbReference type="Proteomes" id="UP000007013">
    <property type="component" value="Chromosome"/>
</dbReference>
<evidence type="ECO:0000256" key="4">
    <source>
        <dbReference type="SAM" id="SignalP"/>
    </source>
</evidence>
<dbReference type="InterPro" id="IPR051685">
    <property type="entry name" value="Ycf3/AcsC/BcsC/TPR_MFPF"/>
</dbReference>
<name>B1ZXW3_OPITP</name>
<evidence type="ECO:0000313" key="6">
    <source>
        <dbReference type="Proteomes" id="UP000007013"/>
    </source>
</evidence>
<keyword evidence="2 3" id="KW-0802">TPR repeat</keyword>
<dbReference type="SMART" id="SM00028">
    <property type="entry name" value="TPR"/>
    <property type="match status" value="4"/>
</dbReference>
<dbReference type="Pfam" id="PF13432">
    <property type="entry name" value="TPR_16"/>
    <property type="match status" value="1"/>
</dbReference>
<proteinExistence type="predicted"/>
<protein>
    <submittedName>
        <fullName evidence="5">Tetratricopeptide TPR_2 repeat protein</fullName>
    </submittedName>
</protein>
<dbReference type="STRING" id="452637.Oter_1882"/>
<dbReference type="PANTHER" id="PTHR44943">
    <property type="entry name" value="CELLULOSE SYNTHASE OPERON PROTEIN C"/>
    <property type="match status" value="1"/>
</dbReference>
<evidence type="ECO:0000256" key="1">
    <source>
        <dbReference type="ARBA" id="ARBA00022737"/>
    </source>
</evidence>
<reference evidence="5 6" key="1">
    <citation type="journal article" date="2011" name="J. Bacteriol.">
        <title>Genome sequence of the verrucomicrobium Opitutus terrae PB90-1, an abundant inhabitant of rice paddy soil ecosystems.</title>
        <authorList>
            <person name="van Passel M.W."/>
            <person name="Kant R."/>
            <person name="Palva A."/>
            <person name="Copeland A."/>
            <person name="Lucas S."/>
            <person name="Lapidus A."/>
            <person name="Glavina del Rio T."/>
            <person name="Pitluck S."/>
            <person name="Goltsman E."/>
            <person name="Clum A."/>
            <person name="Sun H."/>
            <person name="Schmutz J."/>
            <person name="Larimer F.W."/>
            <person name="Land M.L."/>
            <person name="Hauser L."/>
            <person name="Kyrpides N."/>
            <person name="Mikhailova N."/>
            <person name="Richardson P.P."/>
            <person name="Janssen P.H."/>
            <person name="de Vos W.M."/>
            <person name="Smidt H."/>
        </authorList>
    </citation>
    <scope>NUCLEOTIDE SEQUENCE [LARGE SCALE GENOMIC DNA]</scope>
    <source>
        <strain evidence="6">DSM 11246 / JCM 15787 / PB90-1</strain>
    </source>
</reference>
<evidence type="ECO:0000256" key="2">
    <source>
        <dbReference type="ARBA" id="ARBA00022803"/>
    </source>
</evidence>
<evidence type="ECO:0000256" key="3">
    <source>
        <dbReference type="PROSITE-ProRule" id="PRU00339"/>
    </source>
</evidence>
<feature type="repeat" description="TPR" evidence="3">
    <location>
        <begin position="60"/>
        <end position="93"/>
    </location>
</feature>
<dbReference type="PROSITE" id="PS50005">
    <property type="entry name" value="TPR"/>
    <property type="match status" value="1"/>
</dbReference>
<dbReference type="RefSeq" id="WP_012374702.1">
    <property type="nucleotide sequence ID" value="NC_010571.1"/>
</dbReference>
<dbReference type="KEGG" id="ote:Oter_1882"/>
<evidence type="ECO:0000313" key="5">
    <source>
        <dbReference type="EMBL" id="ACB75165.1"/>
    </source>
</evidence>
<dbReference type="InterPro" id="IPR013105">
    <property type="entry name" value="TPR_2"/>
</dbReference>
<dbReference type="PANTHER" id="PTHR44943:SF8">
    <property type="entry name" value="TPR REPEAT-CONTAINING PROTEIN MJ0263"/>
    <property type="match status" value="1"/>
</dbReference>
<organism evidence="5 6">
    <name type="scientific">Opitutus terrae (strain DSM 11246 / JCM 15787 / PB90-1)</name>
    <dbReference type="NCBI Taxonomy" id="452637"/>
    <lineage>
        <taxon>Bacteria</taxon>
        <taxon>Pseudomonadati</taxon>
        <taxon>Verrucomicrobiota</taxon>
        <taxon>Opitutia</taxon>
        <taxon>Opitutales</taxon>
        <taxon>Opitutaceae</taxon>
        <taxon>Opitutus</taxon>
    </lineage>
</organism>
<keyword evidence="6" id="KW-1185">Reference proteome</keyword>
<dbReference type="AlphaFoldDB" id="B1ZXW3"/>
<dbReference type="HOGENOM" id="CLU_920823_0_0_0"/>
<dbReference type="Pfam" id="PF07719">
    <property type="entry name" value="TPR_2"/>
    <property type="match status" value="1"/>
</dbReference>
<dbReference type="InterPro" id="IPR019734">
    <property type="entry name" value="TPR_rpt"/>
</dbReference>
<gene>
    <name evidence="5" type="ordered locus">Oter_1882</name>
</gene>
<dbReference type="EMBL" id="CP001032">
    <property type="protein sequence ID" value="ACB75165.1"/>
    <property type="molecule type" value="Genomic_DNA"/>
</dbReference>